<sequence length="80" mass="9240">MNLLKYLSHTTSTLKLALHRQEEILKNNPGKNKLLLIVIQERQLLIRNTILKLKEPKGVVHFERPAGVNDFTKILATRLD</sequence>
<dbReference type="AlphaFoldDB" id="A0A9W4WUT2"/>
<evidence type="ECO:0000313" key="2">
    <source>
        <dbReference type="Proteomes" id="UP001153678"/>
    </source>
</evidence>
<comment type="caution">
    <text evidence="1">The sequence shown here is derived from an EMBL/GenBank/DDBJ whole genome shotgun (WGS) entry which is preliminary data.</text>
</comment>
<dbReference type="Proteomes" id="UP001153678">
    <property type="component" value="Unassembled WGS sequence"/>
</dbReference>
<reference evidence="1" key="1">
    <citation type="submission" date="2022-08" db="EMBL/GenBank/DDBJ databases">
        <authorList>
            <person name="Kallberg Y."/>
            <person name="Tangrot J."/>
            <person name="Rosling A."/>
        </authorList>
    </citation>
    <scope>NUCLEOTIDE SEQUENCE</scope>
    <source>
        <strain evidence="1">Wild A</strain>
    </source>
</reference>
<evidence type="ECO:0000313" key="1">
    <source>
        <dbReference type="EMBL" id="CAI2173697.1"/>
    </source>
</evidence>
<accession>A0A9W4WUT2</accession>
<feature type="non-terminal residue" evidence="1">
    <location>
        <position position="80"/>
    </location>
</feature>
<organism evidence="1 2">
    <name type="scientific">Funneliformis geosporum</name>
    <dbReference type="NCBI Taxonomy" id="1117311"/>
    <lineage>
        <taxon>Eukaryota</taxon>
        <taxon>Fungi</taxon>
        <taxon>Fungi incertae sedis</taxon>
        <taxon>Mucoromycota</taxon>
        <taxon>Glomeromycotina</taxon>
        <taxon>Glomeromycetes</taxon>
        <taxon>Glomerales</taxon>
        <taxon>Glomeraceae</taxon>
        <taxon>Funneliformis</taxon>
    </lineage>
</organism>
<proteinExistence type="predicted"/>
<keyword evidence="2" id="KW-1185">Reference proteome</keyword>
<name>A0A9W4WUT2_9GLOM</name>
<dbReference type="EMBL" id="CAMKVN010001102">
    <property type="protein sequence ID" value="CAI2173697.1"/>
    <property type="molecule type" value="Genomic_DNA"/>
</dbReference>
<gene>
    <name evidence="1" type="ORF">FWILDA_LOCUS6216</name>
</gene>
<protein>
    <submittedName>
        <fullName evidence="1">1120_t:CDS:1</fullName>
    </submittedName>
</protein>